<dbReference type="InterPro" id="IPR058441">
    <property type="entry name" value="DUF8128"/>
</dbReference>
<name>A0A0G0VDR4_9BACT</name>
<comment type="caution">
    <text evidence="6">The sequence shown here is derived from an EMBL/GenBank/DDBJ whole genome shotgun (WGS) entry which is preliminary data.</text>
</comment>
<evidence type="ECO:0000259" key="3">
    <source>
        <dbReference type="Pfam" id="PF01935"/>
    </source>
</evidence>
<evidence type="ECO:0000256" key="1">
    <source>
        <dbReference type="SAM" id="MobiDB-lite"/>
    </source>
</evidence>
<accession>A0A0G0VDR4</accession>
<protein>
    <recommendedName>
        <fullName evidence="8">Type IV secretion system coupling protein TraD DNA-binding domain-containing protein</fullName>
    </recommendedName>
</protein>
<evidence type="ECO:0000313" key="6">
    <source>
        <dbReference type="EMBL" id="KKR99043.1"/>
    </source>
</evidence>
<dbReference type="Pfam" id="PF12696">
    <property type="entry name" value="TraG-D_C"/>
    <property type="match status" value="1"/>
</dbReference>
<feature type="domain" description="DUF8128" evidence="5">
    <location>
        <begin position="105"/>
        <end position="375"/>
    </location>
</feature>
<gene>
    <name evidence="6" type="ORF">UU50_C0011G0022</name>
</gene>
<dbReference type="Gene3D" id="3.40.50.300">
    <property type="entry name" value="P-loop containing nucleotide triphosphate hydrolases"/>
    <property type="match status" value="2"/>
</dbReference>
<feature type="compositionally biased region" description="Basic and acidic residues" evidence="1">
    <location>
        <begin position="253"/>
        <end position="264"/>
    </location>
</feature>
<dbReference type="PANTHER" id="PTHR30121:SF11">
    <property type="entry name" value="AAA+ ATPASE DOMAIN-CONTAINING PROTEIN"/>
    <property type="match status" value="1"/>
</dbReference>
<proteinExistence type="predicted"/>
<evidence type="ECO:0000259" key="4">
    <source>
        <dbReference type="Pfam" id="PF12696"/>
    </source>
</evidence>
<keyword evidence="2" id="KW-0812">Transmembrane</keyword>
<dbReference type="InterPro" id="IPR051162">
    <property type="entry name" value="T4SS_component"/>
</dbReference>
<evidence type="ECO:0008006" key="8">
    <source>
        <dbReference type="Google" id="ProtNLM"/>
    </source>
</evidence>
<organism evidence="6 7">
    <name type="scientific">Candidatus Uhrbacteria bacterium GW2011_GWC1_41_20</name>
    <dbReference type="NCBI Taxonomy" id="1618983"/>
    <lineage>
        <taxon>Bacteria</taxon>
        <taxon>Candidatus Uhriibacteriota</taxon>
    </lineage>
</organism>
<evidence type="ECO:0000259" key="5">
    <source>
        <dbReference type="Pfam" id="PF26449"/>
    </source>
</evidence>
<dbReference type="EMBL" id="LCAW01000011">
    <property type="protein sequence ID" value="KKR99043.1"/>
    <property type="molecule type" value="Genomic_DNA"/>
</dbReference>
<dbReference type="Pfam" id="PF26449">
    <property type="entry name" value="DUF8128"/>
    <property type="match status" value="1"/>
</dbReference>
<dbReference type="Pfam" id="PF01935">
    <property type="entry name" value="DUF87"/>
    <property type="match status" value="1"/>
</dbReference>
<dbReference type="PATRIC" id="fig|1618983.3.peg.536"/>
<dbReference type="SUPFAM" id="SSF52540">
    <property type="entry name" value="P-loop containing nucleoside triphosphate hydrolases"/>
    <property type="match status" value="1"/>
</dbReference>
<reference evidence="6 7" key="1">
    <citation type="journal article" date="2015" name="Nature">
        <title>rRNA introns, odd ribosomes, and small enigmatic genomes across a large radiation of phyla.</title>
        <authorList>
            <person name="Brown C.T."/>
            <person name="Hug L.A."/>
            <person name="Thomas B.C."/>
            <person name="Sharon I."/>
            <person name="Castelle C.J."/>
            <person name="Singh A."/>
            <person name="Wilkins M.J."/>
            <person name="Williams K.H."/>
            <person name="Banfield J.F."/>
        </authorList>
    </citation>
    <scope>NUCLEOTIDE SEQUENCE [LARGE SCALE GENOMIC DNA]</scope>
</reference>
<keyword evidence="2" id="KW-1133">Transmembrane helix</keyword>
<sequence length="832" mass="93960">MIENLVQNQLFIVYLSVGVVLIIGILIVALFVLRSYLRKQQSMKGGEFAPITLMVTVPRFKSEAEAKADERSADVKEDIAIAETFFSAIGGLKHQKGIKAWFFGRTDEIAFEMVAYEKLITFYITVPKYMHQYLEQQLNAQYSSAAIEPVKDYNIFSPKGTIVGGYLTFKRESALPIKTYADIEGDPLNSITNALSKVPEGDGVAIQYVVRSAPPGWRNMGKDIVKNMKKGMSYKDAKKGGASEWGKILKSQIKQDGDKPEESKQLSPAEQKMMDGIEKKSSKAGLEVNIRVVASAQSPDAATMYLNQVLQAFSSYNIYEFGNAFDQVLPKRSRLIDDFIFRRFRDKYRIVLNTEEMASVWHLPIPTTETPNIRWMLARIAPAPPEIPTSGLHMGSNVYRGHKTEIYMNDEDRTRHMYILGKTGTGKSYFMRYLINQDIKNGKGVAVIDPHGDLVEYVIGTIPKERIDDVVYFNPSDIERPMGLNMLEATGGQADMDFAVQEMIATFYSLFPPEMMGPMFEHYMRNFMLTLMADAKNPGTIAEIPKMIADKKFQDEWIAKVTDPAVKSFWMDEMANTSDYHRSETMGYLVSKVGRFVENEMIRNIIGQPRSAFNFRKIMDEGKILLVNLSKGKIGDVNGNLLGLIIVSKLQMAAFGRADIPEDQRRDFYLYIDEFQNFITPSIATILSEARKYRLNLILANQYMGQLVKDGKSETRDAILGNVGTTLVSRIGPEDVEVLTKLYEPTLSGYDLMNNDKFTWNARLIVDMSQTKPFTLKAALAEKPNPKLAEALREVSRLTYGRPKELVQREIALRSGYGMAKNVAQPQMPTTR</sequence>
<dbReference type="AlphaFoldDB" id="A0A0G0VDR4"/>
<feature type="domain" description="TraD/TraG TraM recognition site" evidence="4">
    <location>
        <begin position="668"/>
        <end position="739"/>
    </location>
</feature>
<feature type="domain" description="Helicase HerA central" evidence="3">
    <location>
        <begin position="401"/>
        <end position="631"/>
    </location>
</feature>
<evidence type="ECO:0000256" key="2">
    <source>
        <dbReference type="SAM" id="Phobius"/>
    </source>
</evidence>
<feature type="transmembrane region" description="Helical" evidence="2">
    <location>
        <begin position="12"/>
        <end position="33"/>
    </location>
</feature>
<dbReference type="CDD" id="cd01127">
    <property type="entry name" value="TrwB_TraG_TraD_VirD4"/>
    <property type="match status" value="1"/>
</dbReference>
<feature type="region of interest" description="Disordered" evidence="1">
    <location>
        <begin position="252"/>
        <end position="271"/>
    </location>
</feature>
<keyword evidence="2" id="KW-0472">Membrane</keyword>
<dbReference type="InterPro" id="IPR002789">
    <property type="entry name" value="HerA_central"/>
</dbReference>
<dbReference type="InterPro" id="IPR032689">
    <property type="entry name" value="TraG-D_C"/>
</dbReference>
<dbReference type="InterPro" id="IPR027417">
    <property type="entry name" value="P-loop_NTPase"/>
</dbReference>
<dbReference type="Proteomes" id="UP000033930">
    <property type="component" value="Unassembled WGS sequence"/>
</dbReference>
<evidence type="ECO:0000313" key="7">
    <source>
        <dbReference type="Proteomes" id="UP000033930"/>
    </source>
</evidence>
<dbReference type="PANTHER" id="PTHR30121">
    <property type="entry name" value="UNCHARACTERIZED PROTEIN YJGR-RELATED"/>
    <property type="match status" value="1"/>
</dbReference>